<evidence type="ECO:0000256" key="10">
    <source>
        <dbReference type="RuleBase" id="RU362068"/>
    </source>
</evidence>
<evidence type="ECO:0000256" key="1">
    <source>
        <dbReference type="ARBA" id="ARBA00004994"/>
    </source>
</evidence>
<dbReference type="InterPro" id="IPR003710">
    <property type="entry name" value="ApbA"/>
</dbReference>
<evidence type="ECO:0000256" key="9">
    <source>
        <dbReference type="ARBA" id="ARBA00048793"/>
    </source>
</evidence>
<dbReference type="InterPro" id="IPR013328">
    <property type="entry name" value="6PGD_dom2"/>
</dbReference>
<dbReference type="GO" id="GO:0008677">
    <property type="term" value="F:2-dehydropantoate 2-reductase activity"/>
    <property type="evidence" value="ECO:0007669"/>
    <property type="project" value="UniProtKB-EC"/>
</dbReference>
<evidence type="ECO:0000256" key="6">
    <source>
        <dbReference type="ARBA" id="ARBA00022857"/>
    </source>
</evidence>
<organism evidence="13 14">
    <name type="scientific">Zeimonas arvi</name>
    <dbReference type="NCBI Taxonomy" id="2498847"/>
    <lineage>
        <taxon>Bacteria</taxon>
        <taxon>Pseudomonadati</taxon>
        <taxon>Pseudomonadota</taxon>
        <taxon>Betaproteobacteria</taxon>
        <taxon>Burkholderiales</taxon>
        <taxon>Burkholderiaceae</taxon>
        <taxon>Zeimonas</taxon>
    </lineage>
</organism>
<comment type="caution">
    <text evidence="13">The sequence shown here is derived from an EMBL/GenBank/DDBJ whole genome shotgun (WGS) entry which is preliminary data.</text>
</comment>
<dbReference type="Pfam" id="PF02558">
    <property type="entry name" value="ApbA"/>
    <property type="match status" value="1"/>
</dbReference>
<comment type="function">
    <text evidence="10">Catalyzes the NADPH-dependent reduction of ketopantoate into pantoic acid.</text>
</comment>
<evidence type="ECO:0000256" key="7">
    <source>
        <dbReference type="ARBA" id="ARBA00023002"/>
    </source>
</evidence>
<reference evidence="13 14" key="1">
    <citation type="submission" date="2019-06" db="EMBL/GenBank/DDBJ databases">
        <title>Quisquiliibacterium sp. nov., isolated from a maize field.</title>
        <authorList>
            <person name="Lin S.-Y."/>
            <person name="Tsai C.-F."/>
            <person name="Young C.-C."/>
        </authorList>
    </citation>
    <scope>NUCLEOTIDE SEQUENCE [LARGE SCALE GENOMIC DNA]</scope>
    <source>
        <strain evidence="13 14">CC-CFT501</strain>
    </source>
</reference>
<dbReference type="InterPro" id="IPR008927">
    <property type="entry name" value="6-PGluconate_DH-like_C_sf"/>
</dbReference>
<dbReference type="PANTHER" id="PTHR21708:SF26">
    <property type="entry name" value="2-DEHYDROPANTOATE 2-REDUCTASE"/>
    <property type="match status" value="1"/>
</dbReference>
<dbReference type="NCBIfam" id="TIGR00745">
    <property type="entry name" value="apbA_panE"/>
    <property type="match status" value="1"/>
</dbReference>
<keyword evidence="6 10" id="KW-0521">NADP</keyword>
<comment type="catalytic activity">
    <reaction evidence="9 10">
        <text>(R)-pantoate + NADP(+) = 2-dehydropantoate + NADPH + H(+)</text>
        <dbReference type="Rhea" id="RHEA:16233"/>
        <dbReference type="ChEBI" id="CHEBI:11561"/>
        <dbReference type="ChEBI" id="CHEBI:15378"/>
        <dbReference type="ChEBI" id="CHEBI:15980"/>
        <dbReference type="ChEBI" id="CHEBI:57783"/>
        <dbReference type="ChEBI" id="CHEBI:58349"/>
        <dbReference type="EC" id="1.1.1.169"/>
    </reaction>
</comment>
<feature type="domain" description="Ketopantoate reductase C-terminal" evidence="12">
    <location>
        <begin position="190"/>
        <end position="313"/>
    </location>
</feature>
<dbReference type="PROSITE" id="PS51257">
    <property type="entry name" value="PROKAR_LIPOPROTEIN"/>
    <property type="match status" value="1"/>
</dbReference>
<dbReference type="GO" id="GO:0005737">
    <property type="term" value="C:cytoplasm"/>
    <property type="evidence" value="ECO:0007669"/>
    <property type="project" value="TreeGrafter"/>
</dbReference>
<dbReference type="OrthoDB" id="8555723at2"/>
<evidence type="ECO:0000256" key="5">
    <source>
        <dbReference type="ARBA" id="ARBA00022655"/>
    </source>
</evidence>
<evidence type="ECO:0000313" key="14">
    <source>
        <dbReference type="Proteomes" id="UP000321548"/>
    </source>
</evidence>
<dbReference type="Pfam" id="PF08546">
    <property type="entry name" value="ApbA_C"/>
    <property type="match status" value="1"/>
</dbReference>
<dbReference type="InterPro" id="IPR051402">
    <property type="entry name" value="KPR-Related"/>
</dbReference>
<keyword evidence="7 10" id="KW-0560">Oxidoreductase</keyword>
<evidence type="ECO:0000259" key="11">
    <source>
        <dbReference type="Pfam" id="PF02558"/>
    </source>
</evidence>
<dbReference type="EC" id="1.1.1.169" evidence="3 10"/>
<keyword evidence="5 10" id="KW-0566">Pantothenate biosynthesis</keyword>
<dbReference type="SUPFAM" id="SSF48179">
    <property type="entry name" value="6-phosphogluconate dehydrogenase C-terminal domain-like"/>
    <property type="match status" value="1"/>
</dbReference>
<comment type="similarity">
    <text evidence="2 10">Belongs to the ketopantoate reductase family.</text>
</comment>
<dbReference type="GO" id="GO:0015940">
    <property type="term" value="P:pantothenate biosynthetic process"/>
    <property type="evidence" value="ECO:0007669"/>
    <property type="project" value="UniProtKB-UniPathway"/>
</dbReference>
<dbReference type="SUPFAM" id="SSF51735">
    <property type="entry name" value="NAD(P)-binding Rossmann-fold domains"/>
    <property type="match status" value="1"/>
</dbReference>
<dbReference type="Proteomes" id="UP000321548">
    <property type="component" value="Unassembled WGS sequence"/>
</dbReference>
<name>A0A5C8NXM1_9BURK</name>
<dbReference type="PANTHER" id="PTHR21708">
    <property type="entry name" value="PROBABLE 2-DEHYDROPANTOATE 2-REDUCTASE"/>
    <property type="match status" value="1"/>
</dbReference>
<dbReference type="InterPro" id="IPR013752">
    <property type="entry name" value="KPA_reductase"/>
</dbReference>
<evidence type="ECO:0000313" key="13">
    <source>
        <dbReference type="EMBL" id="TXL66047.1"/>
    </source>
</evidence>
<dbReference type="InterPro" id="IPR013332">
    <property type="entry name" value="KPR_N"/>
</dbReference>
<comment type="pathway">
    <text evidence="1 10">Cofactor biosynthesis; (R)-pantothenate biosynthesis; (R)-pantoate from 3-methyl-2-oxobutanoate: step 2/2.</text>
</comment>
<sequence>MNEDTRNRGAAPSWPKVAVFGAGAVGCYFGARLAEGGAPVTLIARPAHVEAIRRDGLLFESGGRQHRVAVAADSSPEPVREADLVLFCVKTRDTAEGARSLVPLLKPGATVVSMQNGVDNVPRMREAGVDAIGAVVYVAASMPGPGHLLHAGRGDLVVGEYGAAELPSARASAVSALFERAGVPCKLVADVRSELWTKLVMNCVFNAMSAVGRSRYGPLVERADTRAVARDLVDECVAVAKAEGVPLADADSLYKAAMKLGQAMAPATSSTEQDLSLGRPTEIDSLNGYVAARGEALGVATPVNRALAAMVRLLDAAKR</sequence>
<evidence type="ECO:0000256" key="2">
    <source>
        <dbReference type="ARBA" id="ARBA00007870"/>
    </source>
</evidence>
<evidence type="ECO:0000259" key="12">
    <source>
        <dbReference type="Pfam" id="PF08546"/>
    </source>
</evidence>
<dbReference type="UniPathway" id="UPA00028">
    <property type="reaction ID" value="UER00004"/>
</dbReference>
<accession>A0A5C8NXM1</accession>
<evidence type="ECO:0000256" key="3">
    <source>
        <dbReference type="ARBA" id="ARBA00013014"/>
    </source>
</evidence>
<proteinExistence type="inferred from homology"/>
<protein>
    <recommendedName>
        <fullName evidence="4 10">2-dehydropantoate 2-reductase</fullName>
        <ecNumber evidence="3 10">1.1.1.169</ecNumber>
    </recommendedName>
    <alternativeName>
        <fullName evidence="8 10">Ketopantoate reductase</fullName>
    </alternativeName>
</protein>
<gene>
    <name evidence="13" type="ORF">FHP08_08195</name>
</gene>
<dbReference type="EMBL" id="VDUY01000003">
    <property type="protein sequence ID" value="TXL66047.1"/>
    <property type="molecule type" value="Genomic_DNA"/>
</dbReference>
<keyword evidence="14" id="KW-1185">Reference proteome</keyword>
<dbReference type="Gene3D" id="3.40.50.720">
    <property type="entry name" value="NAD(P)-binding Rossmann-like Domain"/>
    <property type="match status" value="1"/>
</dbReference>
<dbReference type="FunFam" id="1.10.1040.10:FF:000017">
    <property type="entry name" value="2-dehydropantoate 2-reductase"/>
    <property type="match status" value="1"/>
</dbReference>
<evidence type="ECO:0000256" key="8">
    <source>
        <dbReference type="ARBA" id="ARBA00032024"/>
    </source>
</evidence>
<dbReference type="Gene3D" id="1.10.1040.10">
    <property type="entry name" value="N-(1-d-carboxylethyl)-l-norvaline Dehydrogenase, domain 2"/>
    <property type="match status" value="1"/>
</dbReference>
<dbReference type="InterPro" id="IPR036291">
    <property type="entry name" value="NAD(P)-bd_dom_sf"/>
</dbReference>
<dbReference type="RefSeq" id="WP_147703961.1">
    <property type="nucleotide sequence ID" value="NZ_VDUY01000003.1"/>
</dbReference>
<dbReference type="AlphaFoldDB" id="A0A5C8NXM1"/>
<evidence type="ECO:0000256" key="4">
    <source>
        <dbReference type="ARBA" id="ARBA00019465"/>
    </source>
</evidence>
<feature type="domain" description="Ketopantoate reductase N-terminal" evidence="11">
    <location>
        <begin position="17"/>
        <end position="161"/>
    </location>
</feature>